<dbReference type="EMBL" id="CP047385">
    <property type="protein sequence ID" value="QHF15582.1"/>
    <property type="molecule type" value="Genomic_DNA"/>
</dbReference>
<evidence type="ECO:0000313" key="4">
    <source>
        <dbReference type="EMBL" id="QHF15582.1"/>
    </source>
</evidence>
<proteinExistence type="predicted"/>
<accession>A0ABX6HXG0</accession>
<evidence type="ECO:0000313" key="5">
    <source>
        <dbReference type="Proteomes" id="UP000035080"/>
    </source>
</evidence>
<reference evidence="4 5" key="1">
    <citation type="journal article" date="2015" name="Genome Announc.">
        <title>Genome Sequences of Two Pandoraea pnomenusa Isolates Recovered 11 Months Apart from a Cystic Fibrosis Patient.</title>
        <authorList>
            <person name="Ee R."/>
            <person name="Ambrose M."/>
            <person name="Lazenby J."/>
            <person name="Williams P."/>
            <person name="Chan K.G."/>
            <person name="Roddam L."/>
        </authorList>
    </citation>
    <scope>NUCLEOTIDE SEQUENCE [LARGE SCALE GENOMIC DNA]</scope>
    <source>
        <strain evidence="4 5">6399</strain>
    </source>
</reference>
<gene>
    <name evidence="4" type="ORF">PI93_004535</name>
</gene>
<dbReference type="InterPro" id="IPR002104">
    <property type="entry name" value="Integrase_catalytic"/>
</dbReference>
<sequence length="305" mass="35354">MDKAKTVGQLLDRYALEVVPTKAPTTQTQNQLAVKQLREKFHDAPLGGIKPRHIYAYVNLRRKKVKQPDGSFKEVPAVTAAHREIEVLSHAFTKAVEWGYLDRHPFKFEVRLKGEDARTRYVEDWEVDACMSIKPKRPRGGIRMVQAYIRLKGMTGMARGDLLRLQPERHFTDDGILIERNKTAKKTGKRTLYQWTEELRRCVREAIDARSAQNATHLFCNRRAEPYINELTGRAGGWDSLWRDFMDRVLEETDVSERFSEHDLRAKAASDAETLEHAQALLSHTDSRTTRRVYRRKAEKVMPLK</sequence>
<evidence type="ECO:0000259" key="3">
    <source>
        <dbReference type="Pfam" id="PF00589"/>
    </source>
</evidence>
<dbReference type="InterPro" id="IPR011010">
    <property type="entry name" value="DNA_brk_join_enz"/>
</dbReference>
<dbReference type="Pfam" id="PF00589">
    <property type="entry name" value="Phage_integrase"/>
    <property type="match status" value="1"/>
</dbReference>
<protein>
    <submittedName>
        <fullName evidence="4">Integrase</fullName>
    </submittedName>
</protein>
<keyword evidence="1" id="KW-0238">DNA-binding</keyword>
<dbReference type="Gene3D" id="1.10.443.10">
    <property type="entry name" value="Intergrase catalytic core"/>
    <property type="match status" value="1"/>
</dbReference>
<name>A0ABX6HXG0_9BURK</name>
<dbReference type="SUPFAM" id="SSF56349">
    <property type="entry name" value="DNA breaking-rejoining enzymes"/>
    <property type="match status" value="1"/>
</dbReference>
<organism evidence="4 5">
    <name type="scientific">Pandoraea fibrosis</name>
    <dbReference type="NCBI Taxonomy" id="1891094"/>
    <lineage>
        <taxon>Bacteria</taxon>
        <taxon>Pseudomonadati</taxon>
        <taxon>Pseudomonadota</taxon>
        <taxon>Betaproteobacteria</taxon>
        <taxon>Burkholderiales</taxon>
        <taxon>Burkholderiaceae</taxon>
        <taxon>Pandoraea</taxon>
    </lineage>
</organism>
<evidence type="ECO:0000256" key="2">
    <source>
        <dbReference type="ARBA" id="ARBA00023172"/>
    </source>
</evidence>
<dbReference type="InterPro" id="IPR013762">
    <property type="entry name" value="Integrase-like_cat_sf"/>
</dbReference>
<keyword evidence="5" id="KW-1185">Reference proteome</keyword>
<evidence type="ECO:0000256" key="1">
    <source>
        <dbReference type="ARBA" id="ARBA00023125"/>
    </source>
</evidence>
<dbReference type="InterPro" id="IPR010998">
    <property type="entry name" value="Integrase_recombinase_N"/>
</dbReference>
<dbReference type="Proteomes" id="UP000035080">
    <property type="component" value="Chromosome"/>
</dbReference>
<keyword evidence="2" id="KW-0233">DNA recombination</keyword>
<dbReference type="Gene3D" id="1.10.150.130">
    <property type="match status" value="1"/>
</dbReference>
<feature type="domain" description="Tyr recombinase" evidence="3">
    <location>
        <begin position="147"/>
        <end position="299"/>
    </location>
</feature>